<keyword evidence="2" id="KW-0132">Cell division</keyword>
<dbReference type="PROSITE" id="PS51425">
    <property type="entry name" value="SCD"/>
    <property type="match status" value="1"/>
</dbReference>
<dbReference type="GO" id="GO:0000785">
    <property type="term" value="C:chromatin"/>
    <property type="evidence" value="ECO:0000318"/>
    <property type="project" value="GO_Central"/>
</dbReference>
<sequence length="1132" mass="130101">MIAEPNSVANLPNHKENGIHDEIAPESTAQDGGCLRNGNARPLKGKRKIREQCENRRKNSSSSKRSNQLQNGEVVEAVTLFEVVIMGKSAMQSVVDDWVEAYKRDRDVALLDLINFFIQCSGCQGMVTAEMFQSVQNCEVMQKMTETFDEETGLQYKKFMAYPWILTVTWPVDMDNEDYPLIKPGPYWKKFRANFCEFIAVLVEQCQYIILYDSYLMDTIISLLTGLADSMVRAFRHTSTLAAMKLLTALVNLHLNLDISKHNLERLYEVEKNRAAGKRTNSRLDQLEKKKKEFEQKYLEMDNMMNAIFKGTFLQRYRDIIPEIRAICIEEMGSWMKMYPDTFLNDSYLKYIGWMLYDKQPEVRLKCLQGLQGIYGQKDLVYKMDLFTSRFKDRIVSMSLDKEHEVAVQAMKLLMLMSQNCEDALSSEDYETLYQFVYTTHRPLATAAGELFYNRLLIQESEMDSFANRNGKWEPVASQLRTLIIFFLESELHSHVTYLVDSLWDWALSVLKDWECMTALLLENTNDHDEALSKAEESALIEIILATIREAAEGHPPAGRAGTRKVLSAKEKKIQVEDCTKITEHFIVVLPQLLAKVSSSCFCRRILNNSVGFQKYPLMPSFFSFQYSTDAEKVTNLLQIPQYFDLELYSTGPLDKHLDTLLKEVEAIVAKHSDTDVLETCSRVYHVLGSEGLAICNKVVAAKTELVDELVNKLNQLLVNSWNEGEGLCAEEEEIHHICSILQRVAVFYNAHDLSKWNLYDKMIKLLVFELEHGSLPLQVVLPALQCAYFALLWQLASVVEDTPPKENVSDLKTRLKHLCHICTCYLSHDNRELREKGFAILCDLLMIVSHQDSSDDETVESLDYLPSSSLQTKMIIFIQDHVFTDEEEETKDLTEEEDRKKESQKLDALHLKRCLLAAYCKLIIYNVVEMTSAAEIYKHYMKTYNDFGDIIKETLSRSRHNDKIRSAKTVILCLQQLFQKYVESQDDSASSITSMDVFSVSFVNIKELARRFSLTFGWDQVKSRESVAMIHKEGIEFAFQGAATTEEKSLPPNLNFLVILSEFSNKLLKPDKRLVYSYLQRYIPEPALCKGDSWYSLGWYRTSLLANEEEENSVVSSLNEWPPLNLTSTLA</sequence>
<keyword evidence="2" id="KW-0158">Chromosome</keyword>
<dbReference type="AlphaFoldDB" id="A0A803SP76"/>
<keyword evidence="2" id="KW-0131">Cell cycle</keyword>
<feature type="domain" description="SCD" evidence="5">
    <location>
        <begin position="313"/>
        <end position="398"/>
    </location>
</feature>
<evidence type="ECO:0000256" key="3">
    <source>
        <dbReference type="SAM" id="Coils"/>
    </source>
</evidence>
<evidence type="ECO:0000256" key="2">
    <source>
        <dbReference type="RuleBase" id="RU369063"/>
    </source>
</evidence>
<accession>A0A803SP76</accession>
<dbReference type="PANTHER" id="PTHR11199:SF2">
    <property type="entry name" value="COHESIN SUBUNIT SA"/>
    <property type="match status" value="1"/>
</dbReference>
<evidence type="ECO:0000256" key="4">
    <source>
        <dbReference type="SAM" id="MobiDB-lite"/>
    </source>
</evidence>
<dbReference type="InterPro" id="IPR039662">
    <property type="entry name" value="Cohesin_Scc3/SA"/>
</dbReference>
<dbReference type="InterPro" id="IPR056396">
    <property type="entry name" value="HEAT_SCC3-SA"/>
</dbReference>
<dbReference type="PANTHER" id="PTHR11199">
    <property type="entry name" value="STROMAL ANTIGEN"/>
    <property type="match status" value="1"/>
</dbReference>
<keyword evidence="2" id="KW-0159">Chromosome partition</keyword>
<dbReference type="Ensembl" id="ENSACAT00000038124.1">
    <property type="protein sequence ID" value="ENSACAP00000024766.1"/>
    <property type="gene ID" value="ENSACAG00000011405.4"/>
</dbReference>
<dbReference type="Pfam" id="PF08514">
    <property type="entry name" value="STAG"/>
    <property type="match status" value="1"/>
</dbReference>
<dbReference type="SUPFAM" id="SSF48371">
    <property type="entry name" value="ARM repeat"/>
    <property type="match status" value="1"/>
</dbReference>
<dbReference type="Pfam" id="PF24571">
    <property type="entry name" value="HEAT_SCC3-SA"/>
    <property type="match status" value="2"/>
</dbReference>
<dbReference type="GO" id="GO:0008278">
    <property type="term" value="C:cohesin complex"/>
    <property type="evidence" value="ECO:0000318"/>
    <property type="project" value="GO_Central"/>
</dbReference>
<keyword evidence="2" id="KW-0539">Nucleus</keyword>
<comment type="similarity">
    <text evidence="1 2">Belongs to the SCC3 family.</text>
</comment>
<dbReference type="Pfam" id="PF21581">
    <property type="entry name" value="SCD"/>
    <property type="match status" value="1"/>
</dbReference>
<dbReference type="GO" id="GO:0051301">
    <property type="term" value="P:cell division"/>
    <property type="evidence" value="ECO:0007669"/>
    <property type="project" value="UniProtKB-UniRule"/>
</dbReference>
<keyword evidence="7" id="KW-1185">Reference proteome</keyword>
<keyword evidence="3" id="KW-0175">Coiled coil</keyword>
<gene>
    <name evidence="6" type="primary">LOC100565959</name>
</gene>
<dbReference type="GO" id="GO:0007059">
    <property type="term" value="P:chromosome segregation"/>
    <property type="evidence" value="ECO:0007669"/>
    <property type="project" value="UniProtKB-KW"/>
</dbReference>
<dbReference type="GeneTree" id="ENSGT00950000182972"/>
<dbReference type="GO" id="GO:0000775">
    <property type="term" value="C:chromosome, centromeric region"/>
    <property type="evidence" value="ECO:0007669"/>
    <property type="project" value="UniProtKB-SubCell"/>
</dbReference>
<dbReference type="InParanoid" id="A0A803SP76"/>
<dbReference type="GO" id="GO:0003682">
    <property type="term" value="F:chromatin binding"/>
    <property type="evidence" value="ECO:0000318"/>
    <property type="project" value="GO_Central"/>
</dbReference>
<dbReference type="InterPro" id="IPR016024">
    <property type="entry name" value="ARM-type_fold"/>
</dbReference>
<feature type="coiled-coil region" evidence="3">
    <location>
        <begin position="277"/>
        <end position="304"/>
    </location>
</feature>
<organism evidence="6 7">
    <name type="scientific">Anolis carolinensis</name>
    <name type="common">Green anole</name>
    <name type="synonym">American chameleon</name>
    <dbReference type="NCBI Taxonomy" id="28377"/>
    <lineage>
        <taxon>Eukaryota</taxon>
        <taxon>Metazoa</taxon>
        <taxon>Chordata</taxon>
        <taxon>Craniata</taxon>
        <taxon>Vertebrata</taxon>
        <taxon>Euteleostomi</taxon>
        <taxon>Lepidosauria</taxon>
        <taxon>Squamata</taxon>
        <taxon>Bifurcata</taxon>
        <taxon>Unidentata</taxon>
        <taxon>Episquamata</taxon>
        <taxon>Toxicofera</taxon>
        <taxon>Iguania</taxon>
        <taxon>Dactyloidae</taxon>
        <taxon>Anolis</taxon>
    </lineage>
</organism>
<evidence type="ECO:0000313" key="7">
    <source>
        <dbReference type="Proteomes" id="UP000001646"/>
    </source>
</evidence>
<dbReference type="InterPro" id="IPR013721">
    <property type="entry name" value="STAG"/>
</dbReference>
<dbReference type="Proteomes" id="UP000001646">
    <property type="component" value="Chromosome 3"/>
</dbReference>
<evidence type="ECO:0000313" key="6">
    <source>
        <dbReference type="Ensembl" id="ENSACAP00000024766.1"/>
    </source>
</evidence>
<name>A0A803SP76_ANOCA</name>
<comment type="function">
    <text evidence="2">Component of cohesin complex, a complex required for the cohesion of sister chromatids after DNA replication. The cohesin complex apparently forms a large proteinaceous ring within which sister chromatids can be trapped. At anaphase, the complex is cleaved and dissociates from chromatin, allowing sister chromatids to segregate.</text>
</comment>
<dbReference type="GO" id="GO:0005634">
    <property type="term" value="C:nucleus"/>
    <property type="evidence" value="ECO:0000318"/>
    <property type="project" value="GO_Central"/>
</dbReference>
<comment type="subunit">
    <text evidence="2">Part of the cohesin complex which is composed of a heterodimer between a SMC1 protein (SMC1A or SMC1B) and SMC3, which are attached via their hinge domain, and RAD21 which link them at their heads, and one STAG protein.</text>
</comment>
<reference evidence="6" key="2">
    <citation type="submission" date="2025-08" db="UniProtKB">
        <authorList>
            <consortium name="Ensembl"/>
        </authorList>
    </citation>
    <scope>IDENTIFICATION</scope>
</reference>
<proteinExistence type="inferred from homology"/>
<reference evidence="6 7" key="1">
    <citation type="submission" date="2009-12" db="EMBL/GenBank/DDBJ databases">
        <title>The Genome Sequence of Anolis carolinensis (Green Anole Lizard).</title>
        <authorList>
            <consortium name="The Genome Sequencing Platform"/>
            <person name="Di Palma F."/>
            <person name="Alfoldi J."/>
            <person name="Heiman D."/>
            <person name="Young S."/>
            <person name="Grabherr M."/>
            <person name="Johnson J."/>
            <person name="Lander E.S."/>
            <person name="Lindblad-Toh K."/>
        </authorList>
    </citation>
    <scope>NUCLEOTIDE SEQUENCE [LARGE SCALE GENOMIC DNA]</scope>
    <source>
        <strain evidence="6 7">JBL SC #1</strain>
    </source>
</reference>
<reference evidence="6" key="3">
    <citation type="submission" date="2025-09" db="UniProtKB">
        <authorList>
            <consortium name="Ensembl"/>
        </authorList>
    </citation>
    <scope>IDENTIFICATION</scope>
</reference>
<protein>
    <recommendedName>
        <fullName evidence="2">Cohesin subunit SA</fullName>
    </recommendedName>
    <alternativeName>
        <fullName evidence="2">SCC3 homolog</fullName>
    </alternativeName>
    <alternativeName>
        <fullName evidence="2">Stromal antigen</fullName>
    </alternativeName>
</protein>
<dbReference type="Bgee" id="ENSACAG00000011405">
    <property type="expression patterns" value="Expressed in forelimb bud and 13 other cell types or tissues"/>
</dbReference>
<evidence type="ECO:0000259" key="5">
    <source>
        <dbReference type="PROSITE" id="PS51425"/>
    </source>
</evidence>
<comment type="subcellular location">
    <subcellularLocation>
        <location evidence="2">Nucleus</location>
    </subcellularLocation>
    <subcellularLocation>
        <location evidence="2">Chromosome</location>
    </subcellularLocation>
    <subcellularLocation>
        <location evidence="2">Chromosome</location>
        <location evidence="2">Centromere</location>
    </subcellularLocation>
</comment>
<dbReference type="GO" id="GO:0007062">
    <property type="term" value="P:sister chromatid cohesion"/>
    <property type="evidence" value="ECO:0000318"/>
    <property type="project" value="GO_Central"/>
</dbReference>
<evidence type="ECO:0000256" key="1">
    <source>
        <dbReference type="ARBA" id="ARBA00005486"/>
    </source>
</evidence>
<dbReference type="InterPro" id="IPR020839">
    <property type="entry name" value="SCD"/>
</dbReference>
<feature type="region of interest" description="Disordered" evidence="4">
    <location>
        <begin position="24"/>
        <end position="70"/>
    </location>
</feature>